<organism evidence="1 2">
    <name type="scientific">Labrys neptuniae</name>
    <dbReference type="NCBI Taxonomy" id="376174"/>
    <lineage>
        <taxon>Bacteria</taxon>
        <taxon>Pseudomonadati</taxon>
        <taxon>Pseudomonadota</taxon>
        <taxon>Alphaproteobacteria</taxon>
        <taxon>Hyphomicrobiales</taxon>
        <taxon>Xanthobacteraceae</taxon>
        <taxon>Labrys</taxon>
    </lineage>
</organism>
<dbReference type="EMBL" id="JBFNQD010000006">
    <property type="protein sequence ID" value="MEW9307754.1"/>
    <property type="molecule type" value="Genomic_DNA"/>
</dbReference>
<reference evidence="1 2" key="1">
    <citation type="submission" date="2024-07" db="EMBL/GenBank/DDBJ databases">
        <title>Description of Labrys sedimenti sp. nov., isolated from a diclofenac-degrading enrichment culture.</title>
        <authorList>
            <person name="Tancsics A."/>
            <person name="Csepanyi A."/>
        </authorList>
    </citation>
    <scope>NUCLEOTIDE SEQUENCE [LARGE SCALE GENOMIC DNA]</scope>
    <source>
        <strain evidence="1 2">LMG 23578</strain>
    </source>
</reference>
<gene>
    <name evidence="1" type="ORF">ABXS05_19525</name>
</gene>
<comment type="caution">
    <text evidence="1">The sequence shown here is derived from an EMBL/GenBank/DDBJ whole genome shotgun (WGS) entry which is preliminary data.</text>
</comment>
<keyword evidence="2" id="KW-1185">Reference proteome</keyword>
<evidence type="ECO:0000313" key="1">
    <source>
        <dbReference type="EMBL" id="MEW9307754.1"/>
    </source>
</evidence>
<accession>A0ABV3PQ47</accession>
<protein>
    <recommendedName>
        <fullName evidence="3">DUF1127 domain-containing protein</fullName>
    </recommendedName>
</protein>
<name>A0ABV3PQ47_9HYPH</name>
<dbReference type="RefSeq" id="WP_367625078.1">
    <property type="nucleotide sequence ID" value="NZ_JBFNQD010000006.1"/>
</dbReference>
<evidence type="ECO:0000313" key="2">
    <source>
        <dbReference type="Proteomes" id="UP001555786"/>
    </source>
</evidence>
<sequence length="56" mass="6623">MTKHIKRYRLSILDFFAAPFRSRAHRLLDPRDLCDDLKRDLGLVDGNRVVGGVRWR</sequence>
<evidence type="ECO:0008006" key="3">
    <source>
        <dbReference type="Google" id="ProtNLM"/>
    </source>
</evidence>
<dbReference type="Proteomes" id="UP001555786">
    <property type="component" value="Unassembled WGS sequence"/>
</dbReference>
<proteinExistence type="predicted"/>